<accession>A0AAV5A0P3</accession>
<organism evidence="2 3">
    <name type="scientific">Clathrus columnatus</name>
    <dbReference type="NCBI Taxonomy" id="1419009"/>
    <lineage>
        <taxon>Eukaryota</taxon>
        <taxon>Fungi</taxon>
        <taxon>Dikarya</taxon>
        <taxon>Basidiomycota</taxon>
        <taxon>Agaricomycotina</taxon>
        <taxon>Agaricomycetes</taxon>
        <taxon>Phallomycetidae</taxon>
        <taxon>Phallales</taxon>
        <taxon>Clathraceae</taxon>
        <taxon>Clathrus</taxon>
    </lineage>
</organism>
<protein>
    <submittedName>
        <fullName evidence="2">Uncharacterized protein</fullName>
    </submittedName>
</protein>
<dbReference type="AlphaFoldDB" id="A0AAV5A0P3"/>
<comment type="caution">
    <text evidence="2">The sequence shown here is derived from an EMBL/GenBank/DDBJ whole genome shotgun (WGS) entry which is preliminary data.</text>
</comment>
<evidence type="ECO:0000256" key="1">
    <source>
        <dbReference type="SAM" id="Coils"/>
    </source>
</evidence>
<evidence type="ECO:0000313" key="3">
    <source>
        <dbReference type="Proteomes" id="UP001050691"/>
    </source>
</evidence>
<evidence type="ECO:0000313" key="2">
    <source>
        <dbReference type="EMBL" id="GJJ06590.1"/>
    </source>
</evidence>
<dbReference type="Proteomes" id="UP001050691">
    <property type="component" value="Unassembled WGS sequence"/>
</dbReference>
<gene>
    <name evidence="2" type="ORF">Clacol_000783</name>
</gene>
<keyword evidence="3" id="KW-1185">Reference proteome</keyword>
<reference evidence="2" key="1">
    <citation type="submission" date="2021-10" db="EMBL/GenBank/DDBJ databases">
        <title>De novo Genome Assembly of Clathrus columnatus (Basidiomycota, Fungi) Using Illumina and Nanopore Sequence Data.</title>
        <authorList>
            <person name="Ogiso-Tanaka E."/>
            <person name="Itagaki H."/>
            <person name="Hosoya T."/>
            <person name="Hosaka K."/>
        </authorList>
    </citation>
    <scope>NUCLEOTIDE SEQUENCE</scope>
    <source>
        <strain evidence="2">MO-923</strain>
    </source>
</reference>
<name>A0AAV5A0P3_9AGAM</name>
<dbReference type="EMBL" id="BPWL01000001">
    <property type="protein sequence ID" value="GJJ06590.1"/>
    <property type="molecule type" value="Genomic_DNA"/>
</dbReference>
<sequence length="164" mass="19670">MTPLKKRHTKLKKIEDKSCDLESMKNTLRQEFRDMLSNERQAYNDKLAETNAKLAEQSGELCRLKSFLNPLLFRVLVDDLRRLIADNLKKQNWHEIERNRRQEIVEEELNKLRKNSPFSKAFRSSPLDMAVFLINDHSKRRNEGKERNMFIDCYRLLYNQEPTL</sequence>
<proteinExistence type="predicted"/>
<keyword evidence="1" id="KW-0175">Coiled coil</keyword>
<feature type="coiled-coil region" evidence="1">
    <location>
        <begin position="33"/>
        <end position="60"/>
    </location>
</feature>